<keyword evidence="3" id="KW-1185">Reference proteome</keyword>
<keyword evidence="1" id="KW-0472">Membrane</keyword>
<dbReference type="EMBL" id="JAZGQO010000006">
    <property type="protein sequence ID" value="KAK6186523.1"/>
    <property type="molecule type" value="Genomic_DNA"/>
</dbReference>
<keyword evidence="1" id="KW-0812">Transmembrane</keyword>
<organism evidence="2 3">
    <name type="scientific">Patella caerulea</name>
    <name type="common">Rayed Mediterranean limpet</name>
    <dbReference type="NCBI Taxonomy" id="87958"/>
    <lineage>
        <taxon>Eukaryota</taxon>
        <taxon>Metazoa</taxon>
        <taxon>Spiralia</taxon>
        <taxon>Lophotrochozoa</taxon>
        <taxon>Mollusca</taxon>
        <taxon>Gastropoda</taxon>
        <taxon>Patellogastropoda</taxon>
        <taxon>Patelloidea</taxon>
        <taxon>Patellidae</taxon>
        <taxon>Patella</taxon>
    </lineage>
</organism>
<accession>A0AAN8PWQ4</accession>
<dbReference type="Proteomes" id="UP001347796">
    <property type="component" value="Unassembled WGS sequence"/>
</dbReference>
<evidence type="ECO:0000313" key="2">
    <source>
        <dbReference type="EMBL" id="KAK6186523.1"/>
    </source>
</evidence>
<gene>
    <name evidence="2" type="ORF">SNE40_008547</name>
</gene>
<dbReference type="AlphaFoldDB" id="A0AAN8PWQ4"/>
<evidence type="ECO:0000256" key="1">
    <source>
        <dbReference type="SAM" id="Phobius"/>
    </source>
</evidence>
<proteinExistence type="predicted"/>
<name>A0AAN8PWQ4_PATCE</name>
<comment type="caution">
    <text evidence="2">The sequence shown here is derived from an EMBL/GenBank/DDBJ whole genome shotgun (WGS) entry which is preliminary data.</text>
</comment>
<reference evidence="2 3" key="1">
    <citation type="submission" date="2024-01" db="EMBL/GenBank/DDBJ databases">
        <title>The genome of the rayed Mediterranean limpet Patella caerulea (Linnaeus, 1758).</title>
        <authorList>
            <person name="Anh-Thu Weber A."/>
            <person name="Halstead-Nussloch G."/>
        </authorList>
    </citation>
    <scope>NUCLEOTIDE SEQUENCE [LARGE SCALE GENOMIC DNA]</scope>
    <source>
        <strain evidence="2">AATW-2023a</strain>
        <tissue evidence="2">Whole specimen</tissue>
    </source>
</reference>
<dbReference type="Gene3D" id="3.40.50.11350">
    <property type="match status" value="1"/>
</dbReference>
<feature type="transmembrane region" description="Helical" evidence="1">
    <location>
        <begin position="7"/>
        <end position="25"/>
    </location>
</feature>
<sequence>MISKYKLTIGILLILALIVLYEFYYGTLFARKPGLLNRETGLFARKSGLFATEPKLSVEGSKDKYFVYSCRRGMVCGGWGDRQKGVIAVYLMANATNSQFRIEIEKPCDFTSALQPKSFNWIFNKNEFINRSSERREFIDGHGRELRDKLTKDNITEHFPRDVSYLTINSEFSHYIRQNKLYSQNLAWLKDLSMAETFATIWRDIMVLSPELQKRYQQFVTTQVTGKKLICAQIRIGRDPNNADFRDDFPIMNLDKISQVWNLFMKYNDSGKYRIFLTTDNGDVRTEAIKRFPGKLIEIDGPIGHVDRGPETEKTCDAFKKVILDQHILSTCDVLISSWSGIGRHAAYVRGKETGLYCLLRDRDLGPCNFNSSLFQPSNW</sequence>
<protein>
    <submittedName>
        <fullName evidence="2">Uncharacterized protein</fullName>
    </submittedName>
</protein>
<keyword evidence="1" id="KW-1133">Transmembrane helix</keyword>
<evidence type="ECO:0000313" key="3">
    <source>
        <dbReference type="Proteomes" id="UP001347796"/>
    </source>
</evidence>